<name>A0A917BKG0_9ACTN</name>
<keyword evidence="3" id="KW-1185">Reference proteome</keyword>
<evidence type="ECO:0000313" key="2">
    <source>
        <dbReference type="EMBL" id="GGF45433.1"/>
    </source>
</evidence>
<organism evidence="2 3">
    <name type="scientific">Marmoricola endophyticus</name>
    <dbReference type="NCBI Taxonomy" id="2040280"/>
    <lineage>
        <taxon>Bacteria</taxon>
        <taxon>Bacillati</taxon>
        <taxon>Actinomycetota</taxon>
        <taxon>Actinomycetes</taxon>
        <taxon>Propionibacteriales</taxon>
        <taxon>Nocardioidaceae</taxon>
        <taxon>Marmoricola</taxon>
    </lineage>
</organism>
<reference evidence="2" key="2">
    <citation type="submission" date="2020-09" db="EMBL/GenBank/DDBJ databases">
        <authorList>
            <person name="Sun Q."/>
            <person name="Zhou Y."/>
        </authorList>
    </citation>
    <scope>NUCLEOTIDE SEQUENCE</scope>
    <source>
        <strain evidence="2">CGMCC 1.16067</strain>
    </source>
</reference>
<feature type="region of interest" description="Disordered" evidence="1">
    <location>
        <begin position="125"/>
        <end position="144"/>
    </location>
</feature>
<gene>
    <name evidence="2" type="ORF">GCM10011519_19170</name>
</gene>
<reference evidence="2" key="1">
    <citation type="journal article" date="2014" name="Int. J. Syst. Evol. Microbiol.">
        <title>Complete genome sequence of Corynebacterium casei LMG S-19264T (=DSM 44701T), isolated from a smear-ripened cheese.</title>
        <authorList>
            <consortium name="US DOE Joint Genome Institute (JGI-PGF)"/>
            <person name="Walter F."/>
            <person name="Albersmeier A."/>
            <person name="Kalinowski J."/>
            <person name="Ruckert C."/>
        </authorList>
    </citation>
    <scope>NUCLEOTIDE SEQUENCE</scope>
    <source>
        <strain evidence="2">CGMCC 1.16067</strain>
    </source>
</reference>
<dbReference type="EMBL" id="BMKQ01000001">
    <property type="protein sequence ID" value="GGF45433.1"/>
    <property type="molecule type" value="Genomic_DNA"/>
</dbReference>
<proteinExistence type="predicted"/>
<accession>A0A917BKG0</accession>
<evidence type="ECO:0000256" key="1">
    <source>
        <dbReference type="SAM" id="MobiDB-lite"/>
    </source>
</evidence>
<comment type="caution">
    <text evidence="2">The sequence shown here is derived from an EMBL/GenBank/DDBJ whole genome shotgun (WGS) entry which is preliminary data.</text>
</comment>
<sequence>MTVRAAPKQTVGGSAVTIPLVLTTDGDACTLAVSAKTVVAKITSGSDRIWSSQDCPAAIPATSVTVRPTDEKATAINLAWSGRRSTEGCAGGTAWARAGSYHVVAATYGGQQSDVQFALGVPPRPVVTKTAKPKPTKPVETPKG</sequence>
<protein>
    <submittedName>
        <fullName evidence="2">Uncharacterized protein</fullName>
    </submittedName>
</protein>
<dbReference type="Proteomes" id="UP000649179">
    <property type="component" value="Unassembled WGS sequence"/>
</dbReference>
<evidence type="ECO:0000313" key="3">
    <source>
        <dbReference type="Proteomes" id="UP000649179"/>
    </source>
</evidence>
<dbReference type="AlphaFoldDB" id="A0A917BKG0"/>